<dbReference type="GeneTree" id="ENSGT00940000162414"/>
<dbReference type="Pfam" id="PF05225">
    <property type="entry name" value="HTH_psq"/>
    <property type="match status" value="2"/>
</dbReference>
<feature type="compositionally biased region" description="Basic residues" evidence="7">
    <location>
        <begin position="433"/>
        <end position="442"/>
    </location>
</feature>
<feature type="region of interest" description="Disordered" evidence="7">
    <location>
        <begin position="121"/>
        <end position="147"/>
    </location>
</feature>
<feature type="DNA-binding region" description="H-T-H motif" evidence="6">
    <location>
        <begin position="464"/>
        <end position="484"/>
    </location>
</feature>
<feature type="compositionally biased region" description="Polar residues" evidence="7">
    <location>
        <begin position="121"/>
        <end position="132"/>
    </location>
</feature>
<evidence type="ECO:0000256" key="3">
    <source>
        <dbReference type="ARBA" id="ARBA00023125"/>
    </source>
</evidence>
<dbReference type="Gene3D" id="1.10.10.60">
    <property type="entry name" value="Homeodomain-like"/>
    <property type="match status" value="2"/>
</dbReference>
<evidence type="ECO:0000313" key="9">
    <source>
        <dbReference type="Ensembl" id="ENSPKIP00000005659.1"/>
    </source>
</evidence>
<evidence type="ECO:0000256" key="2">
    <source>
        <dbReference type="ARBA" id="ARBA00023015"/>
    </source>
</evidence>
<proteinExistence type="predicted"/>
<dbReference type="Proteomes" id="UP000261540">
    <property type="component" value="Unplaced"/>
</dbReference>
<dbReference type="Ensembl" id="ENSPKIT00000029666.1">
    <property type="protein sequence ID" value="ENSPKIP00000005659.1"/>
    <property type="gene ID" value="ENSPKIG00000022243.1"/>
</dbReference>
<dbReference type="FunFam" id="1.10.10.60:FF:000019">
    <property type="entry name" value="Ligand-dependent corepressor isoform 1"/>
    <property type="match status" value="1"/>
</dbReference>
<dbReference type="PROSITE" id="PS50960">
    <property type="entry name" value="HTH_PSQ"/>
    <property type="match status" value="1"/>
</dbReference>
<feature type="compositionally biased region" description="Polar residues" evidence="7">
    <location>
        <begin position="501"/>
        <end position="514"/>
    </location>
</feature>
<feature type="region of interest" description="Disordered" evidence="7">
    <location>
        <begin position="419"/>
        <end position="443"/>
    </location>
</feature>
<dbReference type="InterPro" id="IPR009057">
    <property type="entry name" value="Homeodomain-like_sf"/>
</dbReference>
<keyword evidence="4" id="KW-0804">Transcription</keyword>
<reference evidence="9" key="1">
    <citation type="submission" date="2025-08" db="UniProtKB">
        <authorList>
            <consortium name="Ensembl"/>
        </authorList>
    </citation>
    <scope>IDENTIFICATION</scope>
</reference>
<evidence type="ECO:0000256" key="4">
    <source>
        <dbReference type="ARBA" id="ARBA00023163"/>
    </source>
</evidence>
<evidence type="ECO:0000313" key="10">
    <source>
        <dbReference type="Proteomes" id="UP000261540"/>
    </source>
</evidence>
<dbReference type="PANTHER" id="PTHR21545:SF10">
    <property type="entry name" value="LIGAND-DEPENDENT NUCLEAR RECEPTOR COREPRESSOR-LIKE PROTEIN"/>
    <property type="match status" value="1"/>
</dbReference>
<feature type="region of interest" description="Disordered" evidence="7">
    <location>
        <begin position="482"/>
        <end position="514"/>
    </location>
</feature>
<dbReference type="GO" id="GO:0005634">
    <property type="term" value="C:nucleus"/>
    <property type="evidence" value="ECO:0007669"/>
    <property type="project" value="UniProtKB-SubCell"/>
</dbReference>
<dbReference type="AlphaFoldDB" id="A0A3B3QIL4"/>
<dbReference type="InterPro" id="IPR007889">
    <property type="entry name" value="HTH_Psq"/>
</dbReference>
<name>A0A3B3QIL4_9TELE</name>
<accession>A0A3B3QIL4</accession>
<dbReference type="SUPFAM" id="SSF46689">
    <property type="entry name" value="Homeodomain-like"/>
    <property type="match status" value="2"/>
</dbReference>
<feature type="domain" description="HTH psq-type" evidence="8">
    <location>
        <begin position="436"/>
        <end position="488"/>
    </location>
</feature>
<organism evidence="9 10">
    <name type="scientific">Paramormyrops kingsleyae</name>
    <dbReference type="NCBI Taxonomy" id="1676925"/>
    <lineage>
        <taxon>Eukaryota</taxon>
        <taxon>Metazoa</taxon>
        <taxon>Chordata</taxon>
        <taxon>Craniata</taxon>
        <taxon>Vertebrata</taxon>
        <taxon>Euteleostomi</taxon>
        <taxon>Actinopterygii</taxon>
        <taxon>Neopterygii</taxon>
        <taxon>Teleostei</taxon>
        <taxon>Osteoglossocephala</taxon>
        <taxon>Osteoglossomorpha</taxon>
        <taxon>Osteoglossiformes</taxon>
        <taxon>Mormyridae</taxon>
        <taxon>Paramormyrops</taxon>
    </lineage>
</organism>
<reference evidence="9" key="2">
    <citation type="submission" date="2025-09" db="UniProtKB">
        <authorList>
            <consortium name="Ensembl"/>
        </authorList>
    </citation>
    <scope>IDENTIFICATION</scope>
</reference>
<dbReference type="GO" id="GO:0003677">
    <property type="term" value="F:DNA binding"/>
    <property type="evidence" value="ECO:0007669"/>
    <property type="project" value="UniProtKB-UniRule"/>
</dbReference>
<evidence type="ECO:0000256" key="5">
    <source>
        <dbReference type="ARBA" id="ARBA00023242"/>
    </source>
</evidence>
<evidence type="ECO:0000256" key="1">
    <source>
        <dbReference type="ARBA" id="ARBA00004123"/>
    </source>
</evidence>
<evidence type="ECO:0000256" key="6">
    <source>
        <dbReference type="PROSITE-ProRule" id="PRU00320"/>
    </source>
</evidence>
<dbReference type="PANTHER" id="PTHR21545">
    <property type="entry name" value="TRANSCRIPTION FACTOR MLR1/2"/>
    <property type="match status" value="1"/>
</dbReference>
<keyword evidence="3 6" id="KW-0238">DNA-binding</keyword>
<sequence length="514" mass="57239">MFEARQSKNCNKCVFIDCEPDVVNDWSVDASCSFCSLQLEKIGDHIPAVCSLQSTPTEETSPQGQSNTEKIELQADKFLHAIFRKKDLPQSCDPNIPLVAQELMKRMIRQFAIEYASKSQIQGGKNGSSLDTNLVCDSRHPSDQDGPLDLTVNRNHLNVEQGGVLDLSQKNRSSSTFLPSFHSIHLRRPQKDDFVERSSEFSEGLLSKALKDVQSGSLDIHKAAILYGIPQKTLLLQLDALSEGKLSVLENFSQDNGNDLFVSRSRETRLVLRKVASWARAEVELSQQGKFGTTENSELKLPAASSYLHHLTLQKMFSQLKEKNESLCFQSLNGPAVHLKIPQVRASAVPKSQADISSFVDVMYQVSKGAPVPDGLSLQKLKTILPKQNKMECSVPLNSGIESCLMQADLSPLCLNSKNGSVEDAEDLDRRDKQPRKKRGRYRQYDHDILEEAITMVMSGKMSVSKAQGIYRVPHSTLEYKVKERSGTLKTPPKKKPRLSESLTDSGTNNSGRF</sequence>
<protein>
    <submittedName>
        <fullName evidence="9">Ligand dependent nuclear receptor corepressor like</fullName>
    </submittedName>
</protein>
<keyword evidence="2" id="KW-0805">Transcription regulation</keyword>
<evidence type="ECO:0000256" key="7">
    <source>
        <dbReference type="SAM" id="MobiDB-lite"/>
    </source>
</evidence>
<keyword evidence="5 6" id="KW-0539">Nucleus</keyword>
<keyword evidence="10" id="KW-1185">Reference proteome</keyword>
<evidence type="ECO:0000259" key="8">
    <source>
        <dbReference type="PROSITE" id="PS50960"/>
    </source>
</evidence>
<dbReference type="GO" id="GO:0006357">
    <property type="term" value="P:regulation of transcription by RNA polymerase II"/>
    <property type="evidence" value="ECO:0007669"/>
    <property type="project" value="TreeGrafter"/>
</dbReference>
<comment type="subcellular location">
    <subcellularLocation>
        <location evidence="1 6">Nucleus</location>
    </subcellularLocation>
</comment>